<protein>
    <submittedName>
        <fullName evidence="2">Uncharacterized protein</fullName>
    </submittedName>
</protein>
<accession>A0A8R7Q089</accession>
<organism evidence="2 3">
    <name type="scientific">Triticum urartu</name>
    <name type="common">Red wild einkorn</name>
    <name type="synonym">Crithodium urartu</name>
    <dbReference type="NCBI Taxonomy" id="4572"/>
    <lineage>
        <taxon>Eukaryota</taxon>
        <taxon>Viridiplantae</taxon>
        <taxon>Streptophyta</taxon>
        <taxon>Embryophyta</taxon>
        <taxon>Tracheophyta</taxon>
        <taxon>Spermatophyta</taxon>
        <taxon>Magnoliopsida</taxon>
        <taxon>Liliopsida</taxon>
        <taxon>Poales</taxon>
        <taxon>Poaceae</taxon>
        <taxon>BOP clade</taxon>
        <taxon>Pooideae</taxon>
        <taxon>Triticodae</taxon>
        <taxon>Triticeae</taxon>
        <taxon>Triticinae</taxon>
        <taxon>Triticum</taxon>
    </lineage>
</organism>
<reference evidence="3" key="1">
    <citation type="journal article" date="2013" name="Nature">
        <title>Draft genome of the wheat A-genome progenitor Triticum urartu.</title>
        <authorList>
            <person name="Ling H.Q."/>
            <person name="Zhao S."/>
            <person name="Liu D."/>
            <person name="Wang J."/>
            <person name="Sun H."/>
            <person name="Zhang C."/>
            <person name="Fan H."/>
            <person name="Li D."/>
            <person name="Dong L."/>
            <person name="Tao Y."/>
            <person name="Gao C."/>
            <person name="Wu H."/>
            <person name="Li Y."/>
            <person name="Cui Y."/>
            <person name="Guo X."/>
            <person name="Zheng S."/>
            <person name="Wang B."/>
            <person name="Yu K."/>
            <person name="Liang Q."/>
            <person name="Yang W."/>
            <person name="Lou X."/>
            <person name="Chen J."/>
            <person name="Feng M."/>
            <person name="Jian J."/>
            <person name="Zhang X."/>
            <person name="Luo G."/>
            <person name="Jiang Y."/>
            <person name="Liu J."/>
            <person name="Wang Z."/>
            <person name="Sha Y."/>
            <person name="Zhang B."/>
            <person name="Wu H."/>
            <person name="Tang D."/>
            <person name="Shen Q."/>
            <person name="Xue P."/>
            <person name="Zou S."/>
            <person name="Wang X."/>
            <person name="Liu X."/>
            <person name="Wang F."/>
            <person name="Yang Y."/>
            <person name="An X."/>
            <person name="Dong Z."/>
            <person name="Zhang K."/>
            <person name="Zhang X."/>
            <person name="Luo M.C."/>
            <person name="Dvorak J."/>
            <person name="Tong Y."/>
            <person name="Wang J."/>
            <person name="Yang H."/>
            <person name="Li Z."/>
            <person name="Wang D."/>
            <person name="Zhang A."/>
            <person name="Wang J."/>
        </authorList>
    </citation>
    <scope>NUCLEOTIDE SEQUENCE</scope>
    <source>
        <strain evidence="3">cv. G1812</strain>
    </source>
</reference>
<reference evidence="2" key="2">
    <citation type="submission" date="2018-03" db="EMBL/GenBank/DDBJ databases">
        <title>The Triticum urartu genome reveals the dynamic nature of wheat genome evolution.</title>
        <authorList>
            <person name="Ling H."/>
            <person name="Ma B."/>
            <person name="Shi X."/>
            <person name="Liu H."/>
            <person name="Dong L."/>
            <person name="Sun H."/>
            <person name="Cao Y."/>
            <person name="Gao Q."/>
            <person name="Zheng S."/>
            <person name="Li Y."/>
            <person name="Yu Y."/>
            <person name="Du H."/>
            <person name="Qi M."/>
            <person name="Li Y."/>
            <person name="Yu H."/>
            <person name="Cui Y."/>
            <person name="Wang N."/>
            <person name="Chen C."/>
            <person name="Wu H."/>
            <person name="Zhao Y."/>
            <person name="Zhang J."/>
            <person name="Li Y."/>
            <person name="Zhou W."/>
            <person name="Zhang B."/>
            <person name="Hu W."/>
            <person name="Eijk M."/>
            <person name="Tang J."/>
            <person name="Witsenboer H."/>
            <person name="Zhao S."/>
            <person name="Li Z."/>
            <person name="Zhang A."/>
            <person name="Wang D."/>
            <person name="Liang C."/>
        </authorList>
    </citation>
    <scope>NUCLEOTIDE SEQUENCE [LARGE SCALE GENOMIC DNA]</scope>
    <source>
        <strain evidence="2">cv. G1812</strain>
    </source>
</reference>
<dbReference type="AlphaFoldDB" id="A0A8R7Q089"/>
<feature type="region of interest" description="Disordered" evidence="1">
    <location>
        <begin position="191"/>
        <end position="216"/>
    </location>
</feature>
<feature type="compositionally biased region" description="Basic residues" evidence="1">
    <location>
        <begin position="194"/>
        <end position="207"/>
    </location>
</feature>
<sequence length="216" mass="23083">DTRTGLFLGRGERRLELLDGGQVGLERLGEHRVVDAGAEHGDGHGHGAGVGAAECRERHGGRCPLVVLVVHEALGEDEHVAGDEVLGVELAGGVDEADGEGAVEDEQQLGGARVGVGRVDGARWEHEPGVRHALPVERGELGHGGLGEREGQRRQRRWVEAGVGEVVAGDVHRHADHRRWLDEVGEDVRVAGHGGHRRGHQGNRHQHQGVEVHGSH</sequence>
<name>A0A8R7Q089_TRIUA</name>
<dbReference type="EnsemblPlants" id="TuG1812G0400000108.01.T01">
    <property type="protein sequence ID" value="TuG1812G0400000108.01.T01.cds409049"/>
    <property type="gene ID" value="TuG1812G0400000108.01"/>
</dbReference>
<evidence type="ECO:0000256" key="1">
    <source>
        <dbReference type="SAM" id="MobiDB-lite"/>
    </source>
</evidence>
<dbReference type="Proteomes" id="UP000015106">
    <property type="component" value="Chromosome 4"/>
</dbReference>
<reference evidence="2" key="3">
    <citation type="submission" date="2022-06" db="UniProtKB">
        <authorList>
            <consortium name="EnsemblPlants"/>
        </authorList>
    </citation>
    <scope>IDENTIFICATION</scope>
</reference>
<dbReference type="Gramene" id="TuG1812G0400000108.01.T01">
    <property type="protein sequence ID" value="TuG1812G0400000108.01.T01.cds409049"/>
    <property type="gene ID" value="TuG1812G0400000108.01"/>
</dbReference>
<evidence type="ECO:0000313" key="2">
    <source>
        <dbReference type="EnsemblPlants" id="TuG1812G0400000108.01.T01.cds409049"/>
    </source>
</evidence>
<gene>
    <name evidence="2" type="primary">LOC125553347</name>
</gene>
<keyword evidence="3" id="KW-1185">Reference proteome</keyword>
<evidence type="ECO:0000313" key="3">
    <source>
        <dbReference type="Proteomes" id="UP000015106"/>
    </source>
</evidence>
<proteinExistence type="predicted"/>